<feature type="region of interest" description="Disordered" evidence="3">
    <location>
        <begin position="1"/>
        <end position="21"/>
    </location>
</feature>
<gene>
    <name evidence="5" type="ORF">HPF_23375</name>
</gene>
<comment type="similarity">
    <text evidence="1 2">Belongs to the GSP E family.</text>
</comment>
<dbReference type="GO" id="GO:0016887">
    <property type="term" value="F:ATP hydrolysis activity"/>
    <property type="evidence" value="ECO:0007669"/>
    <property type="project" value="InterPro"/>
</dbReference>
<evidence type="ECO:0000256" key="3">
    <source>
        <dbReference type="SAM" id="MobiDB-lite"/>
    </source>
</evidence>
<keyword evidence="2" id="KW-1003">Cell membrane</keyword>
<geneLocation type="plasmid" evidence="5 6">
    <name>pDSM1084</name>
</geneLocation>
<dbReference type="Gene3D" id="3.30.450.90">
    <property type="match status" value="1"/>
</dbReference>
<name>A0A4P6X5U1_HYDPS</name>
<dbReference type="InterPro" id="IPR001482">
    <property type="entry name" value="T2SS/T4SS_dom"/>
</dbReference>
<reference evidence="5 6" key="1">
    <citation type="submission" date="2019-03" db="EMBL/GenBank/DDBJ databases">
        <authorList>
            <person name="Sebastian G."/>
            <person name="Baumann P."/>
            <person name="Ruckert C."/>
            <person name="Kalinowski J."/>
            <person name="Nebel B."/>
            <person name="Takors R."/>
            <person name="Blombach B."/>
        </authorList>
    </citation>
    <scope>NUCLEOTIDE SEQUENCE [LARGE SCALE GENOMIC DNA]</scope>
    <source>
        <strain evidence="5 6">DSM 1084</strain>
        <plasmid evidence="5 6">pDSM1084</plasmid>
    </source>
</reference>
<dbReference type="SUPFAM" id="SSF52540">
    <property type="entry name" value="P-loop containing nucleoside triphosphate hydrolases"/>
    <property type="match status" value="1"/>
</dbReference>
<dbReference type="GO" id="GO:0044097">
    <property type="term" value="P:secretion by the type IV secretion system"/>
    <property type="evidence" value="ECO:0007669"/>
    <property type="project" value="InterPro"/>
</dbReference>
<keyword evidence="2" id="KW-0547">Nucleotide-binding</keyword>
<dbReference type="PANTHER" id="PTHR30486:SF6">
    <property type="entry name" value="TYPE IV PILUS RETRACTATION ATPASE PILT"/>
    <property type="match status" value="1"/>
</dbReference>
<keyword evidence="2" id="KW-0067">ATP-binding</keyword>
<comment type="subcellular location">
    <subcellularLocation>
        <location evidence="2">Cell inner membrane</location>
        <topology evidence="2">Peripheral membrane protein</topology>
        <orientation evidence="2">Cytoplasmic side</orientation>
    </subcellularLocation>
</comment>
<sequence length="392" mass="42835">MSAVETPIRPAARVNGPGTGDVPPTVLDRSAVVTNLLARLFAILRRYPGATELVFNRPGEVMIENGARWETVRDDSLTLDWVNGLATTVARFTNQQINSSRPIMSAMLPGGERLQIVLPPAVEPGFASLSLRIPAPSIRSLDDYNSDGYFERFAWGFDEGQYSRRRAEISPTDSALIESLHGRDLMKFFAGAVAAKKNIAVVGDTGSGKTTLMKTLCQLIPTYERLVTIEDVRELFLPNHPNRVHLLYSKGGQGQAQVTPADLIASCMRMKPDRALLAELRGGEAFDFLKLLTTGHAGSITSFHAESCALAFERYVFMAKEHADAGIFDSAVLRRLVSLTIDVIVHVVAVVAHDETGQPRKDRYIKQIHFDPLAKLDAEIGRGATMHQGAGA</sequence>
<keyword evidence="6" id="KW-1185">Reference proteome</keyword>
<dbReference type="GO" id="GO:0043684">
    <property type="term" value="C:type IV secretion system complex"/>
    <property type="evidence" value="ECO:0007669"/>
    <property type="project" value="UniProtKB-UniRule"/>
</dbReference>
<keyword evidence="2" id="KW-0997">Cell inner membrane</keyword>
<dbReference type="Proteomes" id="UP000293912">
    <property type="component" value="Plasmid pDSM1084"/>
</dbReference>
<dbReference type="EMBL" id="CP037868">
    <property type="protein sequence ID" value="QBM30649.1"/>
    <property type="molecule type" value="Genomic_DNA"/>
</dbReference>
<keyword evidence="5" id="KW-0614">Plasmid</keyword>
<dbReference type="GO" id="GO:0005886">
    <property type="term" value="C:plasma membrane"/>
    <property type="evidence" value="ECO:0007669"/>
    <property type="project" value="UniProtKB-SubCell"/>
</dbReference>
<dbReference type="CDD" id="cd01130">
    <property type="entry name" value="VirB11-like_ATPase"/>
    <property type="match status" value="1"/>
</dbReference>
<dbReference type="NCBIfam" id="TIGR02788">
    <property type="entry name" value="VirB11"/>
    <property type="match status" value="1"/>
</dbReference>
<protein>
    <recommendedName>
        <fullName evidence="2">Type IV secretion system protein</fullName>
    </recommendedName>
</protein>
<dbReference type="InterPro" id="IPR014155">
    <property type="entry name" value="VirB11"/>
</dbReference>
<dbReference type="KEGG" id="hpse:HPF_23375"/>
<dbReference type="GO" id="GO:0005524">
    <property type="term" value="F:ATP binding"/>
    <property type="evidence" value="ECO:0007669"/>
    <property type="project" value="UniProtKB-UniRule"/>
</dbReference>
<proteinExistence type="inferred from homology"/>
<feature type="domain" description="Bacterial type II secretion system protein E" evidence="4">
    <location>
        <begin position="188"/>
        <end position="342"/>
    </location>
</feature>
<comment type="function">
    <text evidence="2">Part of the Type IV secretion system.</text>
</comment>
<evidence type="ECO:0000313" key="6">
    <source>
        <dbReference type="Proteomes" id="UP000293912"/>
    </source>
</evidence>
<dbReference type="AlphaFoldDB" id="A0A4P6X5U1"/>
<dbReference type="InterPro" id="IPR027417">
    <property type="entry name" value="P-loop_NTPase"/>
</dbReference>
<dbReference type="InterPro" id="IPR050921">
    <property type="entry name" value="T4SS_GSP_E_ATPase"/>
</dbReference>
<evidence type="ECO:0000313" key="5">
    <source>
        <dbReference type="EMBL" id="QBM30649.1"/>
    </source>
</evidence>
<evidence type="ECO:0000256" key="1">
    <source>
        <dbReference type="ARBA" id="ARBA00006611"/>
    </source>
</evidence>
<dbReference type="PANTHER" id="PTHR30486">
    <property type="entry name" value="TWITCHING MOTILITY PROTEIN PILT"/>
    <property type="match status" value="1"/>
</dbReference>
<dbReference type="Pfam" id="PF00437">
    <property type="entry name" value="T2SSE"/>
    <property type="match status" value="1"/>
</dbReference>
<evidence type="ECO:0000256" key="2">
    <source>
        <dbReference type="RuleBase" id="RU366071"/>
    </source>
</evidence>
<accession>A0A4P6X5U1</accession>
<organism evidence="5 6">
    <name type="scientific">Hydrogenophaga pseudoflava</name>
    <name type="common">Pseudomonas carboxydoflava</name>
    <dbReference type="NCBI Taxonomy" id="47421"/>
    <lineage>
        <taxon>Bacteria</taxon>
        <taxon>Pseudomonadati</taxon>
        <taxon>Pseudomonadota</taxon>
        <taxon>Betaproteobacteria</taxon>
        <taxon>Burkholderiales</taxon>
        <taxon>Comamonadaceae</taxon>
        <taxon>Hydrogenophaga</taxon>
    </lineage>
</organism>
<keyword evidence="2" id="KW-0472">Membrane</keyword>
<dbReference type="Gene3D" id="3.40.50.300">
    <property type="entry name" value="P-loop containing nucleotide triphosphate hydrolases"/>
    <property type="match status" value="1"/>
</dbReference>
<dbReference type="RefSeq" id="WP_133158253.1">
    <property type="nucleotide sequence ID" value="NZ_CP037868.1"/>
</dbReference>
<evidence type="ECO:0000259" key="4">
    <source>
        <dbReference type="Pfam" id="PF00437"/>
    </source>
</evidence>